<comment type="caution">
    <text evidence="2">The sequence shown here is derived from an EMBL/GenBank/DDBJ whole genome shotgun (WGS) entry which is preliminary data.</text>
</comment>
<protein>
    <submittedName>
        <fullName evidence="2">SprT-like domain-containing protein</fullName>
    </submittedName>
</protein>
<evidence type="ECO:0000313" key="3">
    <source>
        <dbReference type="Proteomes" id="UP001597347"/>
    </source>
</evidence>
<reference evidence="3" key="1">
    <citation type="journal article" date="2019" name="Int. J. Syst. Evol. Microbiol.">
        <title>The Global Catalogue of Microorganisms (GCM) 10K type strain sequencing project: providing services to taxonomists for standard genome sequencing and annotation.</title>
        <authorList>
            <consortium name="The Broad Institute Genomics Platform"/>
            <consortium name="The Broad Institute Genome Sequencing Center for Infectious Disease"/>
            <person name="Wu L."/>
            <person name="Ma J."/>
        </authorList>
    </citation>
    <scope>NUCLEOTIDE SEQUENCE [LARGE SCALE GENOMIC DNA]</scope>
    <source>
        <strain evidence="3">CGMCC 1.12471</strain>
    </source>
</reference>
<dbReference type="InterPro" id="IPR006640">
    <property type="entry name" value="SprT-like_domain"/>
</dbReference>
<sequence>MLPDDVRRLAEGLIADHLPGGGWTFAFDRAVRRAGACHHADRRITVSRHLAERAEEDEVRQVLLHEVAHALAGHRAGHGPRWRAACARVGHSGGRLHERPIAEDRARWVGTCPAGHEHRRFRRPERALSCGVCSRRFDRGALITWRRADPV</sequence>
<dbReference type="Gene3D" id="3.30.2010.10">
    <property type="entry name" value="Metalloproteases ('zincins'), catalytic domain"/>
    <property type="match status" value="1"/>
</dbReference>
<dbReference type="Pfam" id="PF10263">
    <property type="entry name" value="SprT-like"/>
    <property type="match status" value="1"/>
</dbReference>
<proteinExistence type="predicted"/>
<keyword evidence="3" id="KW-1185">Reference proteome</keyword>
<accession>A0ABW4LGM9</accession>
<dbReference type="Proteomes" id="UP001597347">
    <property type="component" value="Unassembled WGS sequence"/>
</dbReference>
<feature type="domain" description="SprT-like" evidence="1">
    <location>
        <begin position="2"/>
        <end position="140"/>
    </location>
</feature>
<dbReference type="SMART" id="SM00731">
    <property type="entry name" value="SprT"/>
    <property type="match status" value="1"/>
</dbReference>
<organism evidence="2 3">
    <name type="scientific">Amnibacterium endophyticum</name>
    <dbReference type="NCBI Taxonomy" id="2109337"/>
    <lineage>
        <taxon>Bacteria</taxon>
        <taxon>Bacillati</taxon>
        <taxon>Actinomycetota</taxon>
        <taxon>Actinomycetes</taxon>
        <taxon>Micrococcales</taxon>
        <taxon>Microbacteriaceae</taxon>
        <taxon>Amnibacterium</taxon>
    </lineage>
</organism>
<gene>
    <name evidence="2" type="ORF">ACFSBI_11840</name>
</gene>
<evidence type="ECO:0000259" key="1">
    <source>
        <dbReference type="SMART" id="SM00731"/>
    </source>
</evidence>
<name>A0ABW4LGM9_9MICO</name>
<evidence type="ECO:0000313" key="2">
    <source>
        <dbReference type="EMBL" id="MFD1722242.1"/>
    </source>
</evidence>
<dbReference type="RefSeq" id="WP_377935171.1">
    <property type="nucleotide sequence ID" value="NZ_JBHUEA010000018.1"/>
</dbReference>
<dbReference type="EMBL" id="JBHUEA010000018">
    <property type="protein sequence ID" value="MFD1722242.1"/>
    <property type="molecule type" value="Genomic_DNA"/>
</dbReference>